<evidence type="ECO:0008006" key="3">
    <source>
        <dbReference type="Google" id="ProtNLM"/>
    </source>
</evidence>
<evidence type="ECO:0000313" key="1">
    <source>
        <dbReference type="EMBL" id="CAI9084683.1"/>
    </source>
</evidence>
<dbReference type="SUPFAM" id="SSF52540">
    <property type="entry name" value="P-loop containing nucleoside triphosphate hydrolases"/>
    <property type="match status" value="1"/>
</dbReference>
<dbReference type="Gene3D" id="3.40.50.300">
    <property type="entry name" value="P-loop containing nucleotide triphosphate hydrolases"/>
    <property type="match status" value="1"/>
</dbReference>
<dbReference type="Pfam" id="PF13469">
    <property type="entry name" value="Sulfotransfer_3"/>
    <property type="match status" value="1"/>
</dbReference>
<keyword evidence="2" id="KW-1185">Reference proteome</keyword>
<dbReference type="RefSeq" id="WP_052671923.1">
    <property type="nucleotide sequence ID" value="NZ_JAHXRZ010000003.1"/>
</dbReference>
<dbReference type="Proteomes" id="UP001161497">
    <property type="component" value="Chromosome"/>
</dbReference>
<organism evidence="1 2">
    <name type="scientific">Candidatus Methylacidiphilum fumarolicum</name>
    <dbReference type="NCBI Taxonomy" id="591154"/>
    <lineage>
        <taxon>Bacteria</taxon>
        <taxon>Pseudomonadati</taxon>
        <taxon>Verrucomicrobiota</taxon>
        <taxon>Methylacidiphilae</taxon>
        <taxon>Methylacidiphilales</taxon>
        <taxon>Methylacidiphilaceae</taxon>
        <taxon>Methylacidiphilum (ex Ratnadevi et al. 2023)</taxon>
    </lineage>
</organism>
<dbReference type="SUPFAM" id="SSF53756">
    <property type="entry name" value="UDP-Glycosyltransferase/glycogen phosphorylase"/>
    <property type="match status" value="1"/>
</dbReference>
<protein>
    <recommendedName>
        <fullName evidence="3">Glycosyltransferase</fullName>
    </recommendedName>
</protein>
<evidence type="ECO:0000313" key="2">
    <source>
        <dbReference type="Proteomes" id="UP001161497"/>
    </source>
</evidence>
<dbReference type="EMBL" id="OX458932">
    <property type="protein sequence ID" value="CAI9084683.1"/>
    <property type="molecule type" value="Genomic_DNA"/>
</dbReference>
<accession>A0ABM9IAR7</accession>
<gene>
    <name evidence="1" type="ORF">MFUM_0286</name>
</gene>
<proteinExistence type="predicted"/>
<name>A0ABM9IAR7_9BACT</name>
<dbReference type="InterPro" id="IPR027417">
    <property type="entry name" value="P-loop_NTPase"/>
</dbReference>
<dbReference type="Gene3D" id="3.40.50.2000">
    <property type="entry name" value="Glycogen Phosphorylase B"/>
    <property type="match status" value="1"/>
</dbReference>
<sequence>MPQTVIVIGMHRSGSSALMRALNYLGVELGEELLEARPDNPRGFWEDKELLEINELLLKACGLRWDSCQYPKVDVSQPEVSRLWERAIERFRGKLSRGENFGMKDPRMIRLLEFWHGVFRELGVRPCYVLSLRDPLSVAESLFRRNGFSQAKSFCLWLSHYLLPWEEYAPFLKVVVSYDQLVNRPGEELERVARRLGLRMEPGVVERMKQEFLDPALRHASYSEEQLREQLGGFSFLYTVWEAFEGLAYGGQEEEAKEKIGKLSGGSVSLNELFGFVDQYEKLLDGITREKNDLETHLSQLYTQQTHIQQVVDAMSEYIAKQATKLYPKQLEEQKQLIFFGSKKKPQPQNPIVDQARFILEQGIFDFGYYWSIYPDVRKDRNDPLLHFLQYGWKERRNPHPLFDTDYYLKENEQLEQEGINPLVHFLERGWREKRNPHPLFDLGYYLGQCPQLEAEGINPLVYYLKGGWEGGKSPHALFDSSYYLEQNPEVGQEGINPLVHFLERGWREKRNPHPLFDLGYYLEQCPQLEVEGVNPLVHFVKIGWKERRNPHPLFDTDYYLRENGQLEQEGINPLVHFLERGWREKKNPHLFFDLSYYLGQCPQLEVEGVNPLVHFVKIGWKERRNPHPLFDTDYYLRENGQLEQEGINPLVHFLERGWREKKNPHLFFDLSYYLGQCPQLEVEGVNPLVHFVKIGWKERRNPHPSFDVQLYEEAHPGAVRTNAFLHYLVNKPEDWQRYWVREEFGKKISELTGSWKNKKKGSLILFIDHVLGGGANFYRQQWIQQLEKENQLIFLFYYNFFKKGYYVQILGWENQLLLSCSCPDSFFLHIEALCEIFDRLEIIPNALVSFPDPLSILEWCLQLKKQKAVKIIVPIHDYFCVCPSYNLLNEKDQFCGIPAIEECRRCLVAIDKDETYPKTLNIDLWRRKWQDFLEHADEILCFSESSLSLLLKAYPTLEKSQIVLKPHAIGSFRKAKLRAPQPNEEVIVGIVGHIDTKAKGKVLIREMTQAIQLEKWPIKLVVIGTVGDQELEKKLHVYGPYRKEELVSLIESSMVNLCFLPSIWPETFSYVTEELMAIGAPLAVFDLGAQAEKVRRYKLGHVISHIDPRIACKELCEFALRLAELKEFKQE</sequence>
<reference evidence="1" key="1">
    <citation type="submission" date="2023-03" db="EMBL/GenBank/DDBJ databases">
        <authorList>
            <person name="Cremers G."/>
            <person name="Picone N."/>
        </authorList>
    </citation>
    <scope>NUCLEOTIDE SEQUENCE</scope>
    <source>
        <strain evidence="1">Sample_alias</strain>
    </source>
</reference>